<evidence type="ECO:0000313" key="3">
    <source>
        <dbReference type="EMBL" id="OUN04449.1"/>
    </source>
</evidence>
<feature type="signal peptide" evidence="1">
    <location>
        <begin position="1"/>
        <end position="21"/>
    </location>
</feature>
<sequence>MKKMRFFLCVVLSAAAFWSCGGDGDGEPGPEPPVPPVVDPNAVEVVNSGFEKGLEGWTRVDFHNGGKVTVEVVEGAGVNDSRCIKIQQFPENGRCGVGIKQKLTGLEPDQMYRMYAKVKYSDIPQDEGRGAILFDMSQKQFWGASKFLYGTNLRNWTSLHFDFLSQDDGTAEIVCALGFRYGGTTNGGYSTGTAYFDNVSVVKVTDELFMQEGEHIRLFVEPSQVYASASQITEWIANLDRMYESYADLVGATPHEGRKLAILSSRGLESGYWALAGYPILWSSNYSAVTSTFEELAQHGTWSFGLMHELGHVFNLGNSSWNWNDEMFANFRMQYGLEQNQGKVWMDERVYTGREILDMYKKDYDNTVYTQVNDNGIHYMLGRLAAPGGIGWEPFKTAFRELTTTGGAPSGKYDKFEYLLSLLSKHATRLTGRDVDVRTQYFTEAELASIRKQLQ</sequence>
<dbReference type="InterPro" id="IPR008979">
    <property type="entry name" value="Galactose-bd-like_sf"/>
</dbReference>
<dbReference type="Proteomes" id="UP000195772">
    <property type="component" value="Unassembled WGS sequence"/>
</dbReference>
<dbReference type="Pfam" id="PF13402">
    <property type="entry name" value="Peptidase_M60"/>
    <property type="match status" value="1"/>
</dbReference>
<dbReference type="OrthoDB" id="606623at2"/>
<name>A0A1Y3R486_9BACT</name>
<comment type="caution">
    <text evidence="3">The sequence shown here is derived from an EMBL/GenBank/DDBJ whole genome shotgun (WGS) entry which is preliminary data.</text>
</comment>
<dbReference type="AlphaFoldDB" id="A0A1Y3R486"/>
<proteinExistence type="predicted"/>
<dbReference type="RefSeq" id="WP_087401367.1">
    <property type="nucleotide sequence ID" value="NZ_NFHB01000002.1"/>
</dbReference>
<reference evidence="4" key="1">
    <citation type="submission" date="2017-04" db="EMBL/GenBank/DDBJ databases">
        <title>Function of individual gut microbiota members based on whole genome sequencing of pure cultures obtained from chicken caecum.</title>
        <authorList>
            <person name="Medvecky M."/>
            <person name="Cejkova D."/>
            <person name="Polansky O."/>
            <person name="Karasova D."/>
            <person name="Kubasova T."/>
            <person name="Cizek A."/>
            <person name="Rychlik I."/>
        </authorList>
    </citation>
    <scope>NUCLEOTIDE SEQUENCE [LARGE SCALE GENOMIC DNA]</scope>
    <source>
        <strain evidence="4">An90</strain>
    </source>
</reference>
<evidence type="ECO:0000313" key="4">
    <source>
        <dbReference type="Proteomes" id="UP000195772"/>
    </source>
</evidence>
<dbReference type="Gene3D" id="3.40.390.80">
    <property type="entry name" value="Peptidase M60, enhancin-like domain 2"/>
    <property type="match status" value="1"/>
</dbReference>
<evidence type="ECO:0000256" key="1">
    <source>
        <dbReference type="SAM" id="SignalP"/>
    </source>
</evidence>
<evidence type="ECO:0000259" key="2">
    <source>
        <dbReference type="Pfam" id="PF13402"/>
    </source>
</evidence>
<organism evidence="3 4">
    <name type="scientific">Alistipes onderdonkii</name>
    <dbReference type="NCBI Taxonomy" id="328813"/>
    <lineage>
        <taxon>Bacteria</taxon>
        <taxon>Pseudomonadati</taxon>
        <taxon>Bacteroidota</taxon>
        <taxon>Bacteroidia</taxon>
        <taxon>Bacteroidales</taxon>
        <taxon>Rikenellaceae</taxon>
        <taxon>Alistipes</taxon>
    </lineage>
</organism>
<feature type="domain" description="Peptidase M60" evidence="2">
    <location>
        <begin position="212"/>
        <end position="426"/>
    </location>
</feature>
<keyword evidence="1" id="KW-0732">Signal</keyword>
<dbReference type="EMBL" id="NFHB01000002">
    <property type="protein sequence ID" value="OUN04449.1"/>
    <property type="molecule type" value="Genomic_DNA"/>
</dbReference>
<dbReference type="Gene3D" id="2.60.120.260">
    <property type="entry name" value="Galactose-binding domain-like"/>
    <property type="match status" value="1"/>
</dbReference>
<feature type="chain" id="PRO_5012666538" description="Peptidase M60 domain-containing protein" evidence="1">
    <location>
        <begin position="22"/>
        <end position="455"/>
    </location>
</feature>
<gene>
    <name evidence="3" type="ORF">B5G41_03840</name>
</gene>
<dbReference type="eggNOG" id="ENOG50328PI">
    <property type="taxonomic scope" value="Bacteria"/>
</dbReference>
<protein>
    <recommendedName>
        <fullName evidence="2">Peptidase M60 domain-containing protein</fullName>
    </recommendedName>
</protein>
<dbReference type="SUPFAM" id="SSF49785">
    <property type="entry name" value="Galactose-binding domain-like"/>
    <property type="match status" value="1"/>
</dbReference>
<dbReference type="InterPro" id="IPR031161">
    <property type="entry name" value="Peptidase_M60_dom"/>
</dbReference>
<accession>A0A1Y3R486</accession>